<dbReference type="SUPFAM" id="SSF52047">
    <property type="entry name" value="RNI-like"/>
    <property type="match status" value="1"/>
</dbReference>
<dbReference type="Gene3D" id="3.80.10.10">
    <property type="entry name" value="Ribonuclease Inhibitor"/>
    <property type="match status" value="1"/>
</dbReference>
<dbReference type="InterPro" id="IPR032675">
    <property type="entry name" value="LRR_dom_sf"/>
</dbReference>
<dbReference type="RefSeq" id="XP_001360693.3">
    <property type="nucleotide sequence ID" value="XM_001360656.4"/>
</dbReference>
<evidence type="ECO:0000313" key="2">
    <source>
        <dbReference type="RefSeq" id="XP_001360693.3"/>
    </source>
</evidence>
<dbReference type="AlphaFoldDB" id="A0A6I8VU41"/>
<evidence type="ECO:0008006" key="7">
    <source>
        <dbReference type="Google" id="ProtNLM"/>
    </source>
</evidence>
<reference evidence="1" key="1">
    <citation type="submission" date="2024-06" db="UniProtKB">
        <authorList>
            <consortium name="RefSeq"/>
        </authorList>
    </citation>
    <scope>NUCLEOTIDE SEQUENCE [LARGE SCALE GENOMIC DNA]</scope>
    <source>
        <strain evidence="1">MV2-25</strain>
    </source>
</reference>
<dbReference type="RefSeq" id="XP_033234443.1">
    <property type="nucleotide sequence ID" value="XM_033378552.1"/>
</dbReference>
<evidence type="ECO:0000313" key="4">
    <source>
        <dbReference type="RefSeq" id="XP_015039589.2"/>
    </source>
</evidence>
<organism evidence="1 5">
    <name type="scientific">Drosophila pseudoobscura pseudoobscura</name>
    <name type="common">Fruit fly</name>
    <dbReference type="NCBI Taxonomy" id="46245"/>
    <lineage>
        <taxon>Eukaryota</taxon>
        <taxon>Metazoa</taxon>
        <taxon>Ecdysozoa</taxon>
        <taxon>Arthropoda</taxon>
        <taxon>Hexapoda</taxon>
        <taxon>Insecta</taxon>
        <taxon>Pterygota</taxon>
        <taxon>Neoptera</taxon>
        <taxon>Endopterygota</taxon>
        <taxon>Diptera</taxon>
        <taxon>Brachycera</taxon>
        <taxon>Muscomorpha</taxon>
        <taxon>Ephydroidea</taxon>
        <taxon>Drosophilidae</taxon>
        <taxon>Drosophila</taxon>
        <taxon>Sophophora</taxon>
    </lineage>
</organism>
<dbReference type="Proteomes" id="UP000001819">
    <property type="component" value="Chromosome 3"/>
</dbReference>
<evidence type="ECO:0000313" key="6">
    <source>
        <dbReference type="RefSeq" id="XP_033234444.1"/>
    </source>
</evidence>
<keyword evidence="1" id="KW-1185">Reference proteome</keyword>
<protein>
    <recommendedName>
        <fullName evidence="7">F-box domain-containing protein</fullName>
    </recommendedName>
</protein>
<gene>
    <name evidence="2 3 4 5 6" type="primary">LOC4804075</name>
</gene>
<evidence type="ECO:0000313" key="3">
    <source>
        <dbReference type="RefSeq" id="XP_015039588.2"/>
    </source>
</evidence>
<dbReference type="RefSeq" id="XP_033234444.1">
    <property type="nucleotide sequence ID" value="XM_033378553.1"/>
</dbReference>
<sequence>MEFLPDADLISIFGLLDLKSQLNMAKVHSRFYSLMPLVWGSKVSLSLFELEISSGDLRHYLSIIRTKLQVLRLNMINRESFEVLTSYVFPNAHDFRFSTESFHLKDADILMIIKAFPQLRTFSPVGHFTGKYFAYIPHLENLRITYCGGFEGNNLVHIMQAKQLKTLNLDLFGCDEDILDIDLPTDGMKSIEVLICDEEEFSIWFMNNLKHLKNLKQLTIRGKNYPSKLLDIAEKLKAVGRHRLKQLEVHNACNSYFDAERLQLDVETFVLNYVKNLFPSRCNITHPFRHIKRLLFYSCNIEDADCFGHFLQLCRHVDVIAFEDCSFGFQHYTFSAPRIARHRATALNMYLEGTTFVKHFEDGAPMTWSVEGEDRLFKLHLTKSKIHCVGQRNISINFYPAETEI</sequence>
<reference evidence="2 3" key="2">
    <citation type="submission" date="2025-04" db="UniProtKB">
        <authorList>
            <consortium name="RefSeq"/>
        </authorList>
    </citation>
    <scope>IDENTIFICATION</scope>
    <source>
        <strain evidence="2 3">MV-25-SWS-2005</strain>
        <strain evidence="1">MV2-25</strain>
        <tissue evidence="2 3">Whole body</tissue>
    </source>
</reference>
<evidence type="ECO:0000313" key="1">
    <source>
        <dbReference type="Proteomes" id="UP000001819"/>
    </source>
</evidence>
<accession>A0A6I8VU41</accession>
<proteinExistence type="predicted"/>
<dbReference type="RefSeq" id="XP_015039588.2">
    <property type="nucleotide sequence ID" value="XM_015184102.2"/>
</dbReference>
<evidence type="ECO:0000313" key="5">
    <source>
        <dbReference type="RefSeq" id="XP_033234443.1"/>
    </source>
</evidence>
<dbReference type="KEGG" id="dpo:4804075"/>
<name>A0A6I8VU41_DROPS</name>
<dbReference type="RefSeq" id="XP_015039589.2">
    <property type="nucleotide sequence ID" value="XM_015184103.2"/>
</dbReference>